<name>A0AA86TUR1_9EUKA</name>
<dbReference type="PANTHER" id="PTHR20544">
    <property type="entry name" value="CENTROSOMAL PROTEIN CEP135"/>
    <property type="match status" value="1"/>
</dbReference>
<dbReference type="PANTHER" id="PTHR20544:SF0">
    <property type="entry name" value="NUCLEOPROTEIN TPR_MLP1 DOMAIN-CONTAINING PROTEIN"/>
    <property type="match status" value="1"/>
</dbReference>
<feature type="coiled-coil region" evidence="5">
    <location>
        <begin position="291"/>
        <end position="325"/>
    </location>
</feature>
<evidence type="ECO:0000256" key="3">
    <source>
        <dbReference type="ARBA" id="ARBA00023212"/>
    </source>
</evidence>
<evidence type="ECO:0000313" key="7">
    <source>
        <dbReference type="EMBL" id="CAI9922363.1"/>
    </source>
</evidence>
<evidence type="ECO:0000256" key="4">
    <source>
        <dbReference type="ARBA" id="ARBA00038123"/>
    </source>
</evidence>
<dbReference type="GO" id="GO:0005814">
    <property type="term" value="C:centriole"/>
    <property type="evidence" value="ECO:0007669"/>
    <property type="project" value="UniProtKB-SubCell"/>
</dbReference>
<keyword evidence="9" id="KW-1185">Reference proteome</keyword>
<feature type="compositionally biased region" description="Polar residues" evidence="6">
    <location>
        <begin position="197"/>
        <end position="206"/>
    </location>
</feature>
<reference evidence="8 9" key="2">
    <citation type="submission" date="2024-07" db="EMBL/GenBank/DDBJ databases">
        <authorList>
            <person name="Akdeniz Z."/>
        </authorList>
    </citation>
    <scope>NUCLEOTIDE SEQUENCE [LARGE SCALE GENOMIC DNA]</scope>
</reference>
<reference evidence="7" key="1">
    <citation type="submission" date="2023-06" db="EMBL/GenBank/DDBJ databases">
        <authorList>
            <person name="Kurt Z."/>
        </authorList>
    </citation>
    <scope>NUCLEOTIDE SEQUENCE</scope>
</reference>
<evidence type="ECO:0000256" key="5">
    <source>
        <dbReference type="SAM" id="Coils"/>
    </source>
</evidence>
<evidence type="ECO:0000313" key="9">
    <source>
        <dbReference type="Proteomes" id="UP001642409"/>
    </source>
</evidence>
<keyword evidence="5" id="KW-0175">Coiled coil</keyword>
<dbReference type="InterPro" id="IPR051877">
    <property type="entry name" value="Centriole_BasalBody_StrucProt"/>
</dbReference>
<organism evidence="7">
    <name type="scientific">Hexamita inflata</name>
    <dbReference type="NCBI Taxonomy" id="28002"/>
    <lineage>
        <taxon>Eukaryota</taxon>
        <taxon>Metamonada</taxon>
        <taxon>Diplomonadida</taxon>
        <taxon>Hexamitidae</taxon>
        <taxon>Hexamitinae</taxon>
        <taxon>Hexamita</taxon>
    </lineage>
</organism>
<feature type="region of interest" description="Disordered" evidence="6">
    <location>
        <begin position="181"/>
        <end position="206"/>
    </location>
</feature>
<comment type="similarity">
    <text evidence="4">Belongs to the CEP135/TSGA10 family.</text>
</comment>
<comment type="caution">
    <text evidence="7">The sequence shown here is derived from an EMBL/GenBank/DDBJ whole genome shotgun (WGS) entry which is preliminary data.</text>
</comment>
<evidence type="ECO:0000256" key="6">
    <source>
        <dbReference type="SAM" id="MobiDB-lite"/>
    </source>
</evidence>
<sequence length="441" mass="50685">MSSDDQDSATTLAQLLRRHGFFETLTEEAIPLVSHLFSDFCNLKATIAQFKSELIDLKEASTFQQKLLQPLQQDNKALLQENNQLRFRVVELEDFTKDASIKFKPPVPEPFPMRAPVTVNAENLAMEMQTDQLRKYVQEINIKDQKLKEENEKLRAELQFNVQLNDQLTKKLKDIQVQIPSATTRGKKDGVRDSRVGTPNQQNTSTVGMIPVQSSQVNEREISSISRSSLVSDRQIQQDDKNIQTDERQCFQCSIYSEQIQHLNKQLTASKNQQTVSTVFQTQLQTQQSNVLQLQQQLDFKTRTIQDLQAEVENYKQLHNGLQNINAENETTVLTAHIIQQKLEQKLQQQIQISLDLKTTVQQYKETINDLQQQIGEQTHSKVKAEKTAHKLAIMVDELQAKIKLNDGVIQRLDKANQTMSQYLSRLSLENQRLKQITGEE</sequence>
<dbReference type="EMBL" id="CATOUU010000248">
    <property type="protein sequence ID" value="CAI9922363.1"/>
    <property type="molecule type" value="Genomic_DNA"/>
</dbReference>
<comment type="subcellular location">
    <subcellularLocation>
        <location evidence="1">Cytoplasm</location>
        <location evidence="1">Cytoskeleton</location>
        <location evidence="1">Microtubule organizing center</location>
        <location evidence="1">Centrosome</location>
        <location evidence="1">Centriole</location>
    </subcellularLocation>
</comment>
<keyword evidence="2" id="KW-0963">Cytoplasm</keyword>
<feature type="coiled-coil region" evidence="5">
    <location>
        <begin position="133"/>
        <end position="171"/>
    </location>
</feature>
<evidence type="ECO:0000256" key="2">
    <source>
        <dbReference type="ARBA" id="ARBA00022490"/>
    </source>
</evidence>
<dbReference type="AlphaFoldDB" id="A0AA86TUR1"/>
<evidence type="ECO:0000313" key="8">
    <source>
        <dbReference type="EMBL" id="CAL5989980.1"/>
    </source>
</evidence>
<accession>A0AA86TUR1</accession>
<feature type="compositionally biased region" description="Basic and acidic residues" evidence="6">
    <location>
        <begin position="186"/>
        <end position="195"/>
    </location>
</feature>
<protein>
    <submittedName>
        <fullName evidence="7">Uncharacterized protein</fullName>
    </submittedName>
</protein>
<feature type="coiled-coil region" evidence="5">
    <location>
        <begin position="354"/>
        <end position="402"/>
    </location>
</feature>
<gene>
    <name evidence="7" type="ORF">HINF_LOCUS10008</name>
    <name evidence="8" type="ORF">HINF_LOCUS11125</name>
</gene>
<evidence type="ECO:0000256" key="1">
    <source>
        <dbReference type="ARBA" id="ARBA00004114"/>
    </source>
</evidence>
<dbReference type="Proteomes" id="UP001642409">
    <property type="component" value="Unassembled WGS sequence"/>
</dbReference>
<proteinExistence type="inferred from homology"/>
<keyword evidence="3" id="KW-0206">Cytoskeleton</keyword>
<dbReference type="EMBL" id="CAXDID020000024">
    <property type="protein sequence ID" value="CAL5989980.1"/>
    <property type="molecule type" value="Genomic_DNA"/>
</dbReference>